<dbReference type="EMBL" id="SODV01000002">
    <property type="protein sequence ID" value="TDW96348.1"/>
    <property type="molecule type" value="Genomic_DNA"/>
</dbReference>
<evidence type="ECO:0000313" key="7">
    <source>
        <dbReference type="Proteomes" id="UP000294498"/>
    </source>
</evidence>
<comment type="caution">
    <text evidence="6">The sequence shown here is derived from an EMBL/GenBank/DDBJ whole genome shotgun (WGS) entry which is preliminary data.</text>
</comment>
<protein>
    <submittedName>
        <fullName evidence="6">MutS-like protein</fullName>
    </submittedName>
</protein>
<feature type="transmembrane region" description="Helical" evidence="4">
    <location>
        <begin position="210"/>
        <end position="243"/>
    </location>
</feature>
<dbReference type="Gene3D" id="1.10.1420.10">
    <property type="match status" value="1"/>
</dbReference>
<dbReference type="PANTHER" id="PTHR11361">
    <property type="entry name" value="DNA MISMATCH REPAIR PROTEIN MUTS FAMILY MEMBER"/>
    <property type="match status" value="1"/>
</dbReference>
<dbReference type="GO" id="GO:0005524">
    <property type="term" value="F:ATP binding"/>
    <property type="evidence" value="ECO:0007669"/>
    <property type="project" value="UniProtKB-KW"/>
</dbReference>
<dbReference type="OrthoDB" id="9802448at2"/>
<feature type="transmembrane region" description="Helical" evidence="4">
    <location>
        <begin position="53"/>
        <end position="71"/>
    </location>
</feature>
<dbReference type="Pfam" id="PF00488">
    <property type="entry name" value="MutS_V"/>
    <property type="match status" value="1"/>
</dbReference>
<dbReference type="InterPro" id="IPR036187">
    <property type="entry name" value="DNA_mismatch_repair_MutS_sf"/>
</dbReference>
<evidence type="ECO:0000259" key="5">
    <source>
        <dbReference type="SMART" id="SM00534"/>
    </source>
</evidence>
<dbReference type="Gene3D" id="3.40.50.300">
    <property type="entry name" value="P-loop containing nucleotide triphosphate hydrolases"/>
    <property type="match status" value="1"/>
</dbReference>
<dbReference type="GO" id="GO:0005829">
    <property type="term" value="C:cytosol"/>
    <property type="evidence" value="ECO:0007669"/>
    <property type="project" value="TreeGrafter"/>
</dbReference>
<evidence type="ECO:0000256" key="3">
    <source>
        <dbReference type="ARBA" id="ARBA00023125"/>
    </source>
</evidence>
<dbReference type="PANTHER" id="PTHR11361:SF99">
    <property type="entry name" value="DNA MISMATCH REPAIR PROTEIN"/>
    <property type="match status" value="1"/>
</dbReference>
<evidence type="ECO:0000256" key="4">
    <source>
        <dbReference type="SAM" id="Phobius"/>
    </source>
</evidence>
<keyword evidence="4" id="KW-1133">Transmembrane helix</keyword>
<dbReference type="SUPFAM" id="SSF48334">
    <property type="entry name" value="DNA repair protein MutS, domain III"/>
    <property type="match status" value="1"/>
</dbReference>
<name>A0A4R8DG61_9BACT</name>
<evidence type="ECO:0000313" key="6">
    <source>
        <dbReference type="EMBL" id="TDW96348.1"/>
    </source>
</evidence>
<dbReference type="RefSeq" id="WP_133996626.1">
    <property type="nucleotide sequence ID" value="NZ_SODV01000002.1"/>
</dbReference>
<dbReference type="SUPFAM" id="SSF52540">
    <property type="entry name" value="P-loop containing nucleoside triphosphate hydrolases"/>
    <property type="match status" value="1"/>
</dbReference>
<keyword evidence="1" id="KW-0547">Nucleotide-binding</keyword>
<dbReference type="AlphaFoldDB" id="A0A4R8DG61"/>
<keyword evidence="4" id="KW-0472">Membrane</keyword>
<dbReference type="GO" id="GO:0140664">
    <property type="term" value="F:ATP-dependent DNA damage sensor activity"/>
    <property type="evidence" value="ECO:0007669"/>
    <property type="project" value="InterPro"/>
</dbReference>
<dbReference type="GO" id="GO:0006298">
    <property type="term" value="P:mismatch repair"/>
    <property type="evidence" value="ECO:0007669"/>
    <property type="project" value="InterPro"/>
</dbReference>
<evidence type="ECO:0000256" key="1">
    <source>
        <dbReference type="ARBA" id="ARBA00022741"/>
    </source>
</evidence>
<keyword evidence="4" id="KW-0812">Transmembrane</keyword>
<reference evidence="6 7" key="1">
    <citation type="submission" date="2019-03" db="EMBL/GenBank/DDBJ databases">
        <title>Genomic Encyclopedia of Type Strains, Phase IV (KMG-IV): sequencing the most valuable type-strain genomes for metagenomic binning, comparative biology and taxonomic classification.</title>
        <authorList>
            <person name="Goeker M."/>
        </authorList>
    </citation>
    <scope>NUCLEOTIDE SEQUENCE [LARGE SCALE GENOMIC DNA]</scope>
    <source>
        <strain evidence="6 7">DSM 100059</strain>
    </source>
</reference>
<dbReference type="GO" id="GO:0030983">
    <property type="term" value="F:mismatched DNA binding"/>
    <property type="evidence" value="ECO:0007669"/>
    <property type="project" value="InterPro"/>
</dbReference>
<dbReference type="InterPro" id="IPR045076">
    <property type="entry name" value="MutS"/>
</dbReference>
<dbReference type="Proteomes" id="UP000294498">
    <property type="component" value="Unassembled WGS sequence"/>
</dbReference>
<evidence type="ECO:0000256" key="2">
    <source>
        <dbReference type="ARBA" id="ARBA00022840"/>
    </source>
</evidence>
<sequence>MKAMDYYAQKLEATAGLLAQARRRRSALAWARAIAILTALVTGYMAYQYQEPWWVLVVVAGLAAFGRAIILDVNNNARIRRLEGLETLVKQEQDGVTDLSGDMPYEEDHPYAYDLDIFGKGSLYKMVNRCHSEPGRLKMAHWLLHPADRETIRARQEAVKELGTDPDGIFDLAALCRETPLKIQTAERISRWLRRGHTPFQEKYWTWVRWGYPVVTLGLLGFYIGGMIPAAVFGFCCVVFLGVSSSLSKRVIEPYIVLSGIVGEIGSLSEGVSLMEKRAAKTILTKRLQENLTTPKSAAHEIKQLDRLLHRFDYRLSPLIFLPLNAFLLWDLWQMHGLNQWRERNREGVERWVETLAEMEALGSLALLHFNHPEWCFPEIDAEQNVFEATALGHPLIQAEKRVTNDFKTQGAGQLELITGSNMAGKSTFLRTVGINMVMAMAGGPVCATQTRVSTVLVVSSMRIADNLEDSTSTFYAELKKLRSIIDRVKRKEQVFILLDEILRGTNSRDRLAGSRALVRQLIRGGAAGIVATHDLELAQMETELPGHVHNYYFDVQFEGTELHFDYTLRKGVCTTRNAEVLMRRIGIEM</sequence>
<dbReference type="SMART" id="SM00534">
    <property type="entry name" value="MUTSac"/>
    <property type="match status" value="1"/>
</dbReference>
<gene>
    <name evidence="6" type="ORF">EDB95_4176</name>
</gene>
<dbReference type="InterPro" id="IPR000432">
    <property type="entry name" value="DNA_mismatch_repair_MutS_C"/>
</dbReference>
<organism evidence="6 7">
    <name type="scientific">Dinghuibacter silviterrae</name>
    <dbReference type="NCBI Taxonomy" id="1539049"/>
    <lineage>
        <taxon>Bacteria</taxon>
        <taxon>Pseudomonadati</taxon>
        <taxon>Bacteroidota</taxon>
        <taxon>Chitinophagia</taxon>
        <taxon>Chitinophagales</taxon>
        <taxon>Chitinophagaceae</taxon>
        <taxon>Dinghuibacter</taxon>
    </lineage>
</organism>
<keyword evidence="3" id="KW-0238">DNA-binding</keyword>
<proteinExistence type="predicted"/>
<dbReference type="InterPro" id="IPR027417">
    <property type="entry name" value="P-loop_NTPase"/>
</dbReference>
<feature type="transmembrane region" description="Helical" evidence="4">
    <location>
        <begin position="27"/>
        <end position="47"/>
    </location>
</feature>
<feature type="domain" description="DNA mismatch repair proteins mutS family" evidence="5">
    <location>
        <begin position="413"/>
        <end position="584"/>
    </location>
</feature>
<accession>A0A4R8DG61</accession>
<keyword evidence="7" id="KW-1185">Reference proteome</keyword>
<keyword evidence="2" id="KW-0067">ATP-binding</keyword>